<dbReference type="EMBL" id="BAAAZP010000102">
    <property type="protein sequence ID" value="GAA3685857.1"/>
    <property type="molecule type" value="Genomic_DNA"/>
</dbReference>
<gene>
    <name evidence="2" type="ORF">GCM10022224_058300</name>
</gene>
<dbReference type="Pfam" id="PF01636">
    <property type="entry name" value="APH"/>
    <property type="match status" value="1"/>
</dbReference>
<protein>
    <recommendedName>
        <fullName evidence="1">Aminoglycoside phosphotransferase domain-containing protein</fullName>
    </recommendedName>
</protein>
<accession>A0ABP7CAY0</accession>
<proteinExistence type="predicted"/>
<feature type="domain" description="Aminoglycoside phosphotransferase" evidence="1">
    <location>
        <begin position="27"/>
        <end position="238"/>
    </location>
</feature>
<dbReference type="RefSeq" id="WP_344885104.1">
    <property type="nucleotide sequence ID" value="NZ_BAAAZP010000102.1"/>
</dbReference>
<evidence type="ECO:0000259" key="1">
    <source>
        <dbReference type="Pfam" id="PF01636"/>
    </source>
</evidence>
<dbReference type="InterPro" id="IPR011009">
    <property type="entry name" value="Kinase-like_dom_sf"/>
</dbReference>
<dbReference type="InterPro" id="IPR002575">
    <property type="entry name" value="Aminoglycoside_PTrfase"/>
</dbReference>
<organism evidence="2 3">
    <name type="scientific">Nonomuraea antimicrobica</name>
    <dbReference type="NCBI Taxonomy" id="561173"/>
    <lineage>
        <taxon>Bacteria</taxon>
        <taxon>Bacillati</taxon>
        <taxon>Actinomycetota</taxon>
        <taxon>Actinomycetes</taxon>
        <taxon>Streptosporangiales</taxon>
        <taxon>Streptosporangiaceae</taxon>
        <taxon>Nonomuraea</taxon>
    </lineage>
</organism>
<name>A0ABP7CAY0_9ACTN</name>
<evidence type="ECO:0000313" key="3">
    <source>
        <dbReference type="Proteomes" id="UP001500902"/>
    </source>
</evidence>
<evidence type="ECO:0000313" key="2">
    <source>
        <dbReference type="EMBL" id="GAA3685857.1"/>
    </source>
</evidence>
<comment type="caution">
    <text evidence="2">The sequence shown here is derived from an EMBL/GenBank/DDBJ whole genome shotgun (WGS) entry which is preliminary data.</text>
</comment>
<sequence>MIYVSTPLTPEIRRAAAAAWGVEGEAERLYGGEESAAYRLGGHVIRIGPEGRTVAESEWCHAVARHAAAALPEAVAPLPAPGGVSVITVAGRPISCWPYVAGSWPGSDVPAVRVAGARLLARLHRALATYDPGPRPVPAFQESGLYGTPPADAAELADPDLDRWLADFHARDPVRHPLHGDFYTGNVLARDGRLVAVLDWDEALVGPPELELAAAALEWGDDVKGQREEFVAAYHDAGGTAGLLDSEALAQFVRHKLRREYAYFRKAERAGVRHDEEDLEYHRLRVELFHRLRP</sequence>
<keyword evidence="3" id="KW-1185">Reference proteome</keyword>
<dbReference type="Proteomes" id="UP001500902">
    <property type="component" value="Unassembled WGS sequence"/>
</dbReference>
<dbReference type="SUPFAM" id="SSF56112">
    <property type="entry name" value="Protein kinase-like (PK-like)"/>
    <property type="match status" value="1"/>
</dbReference>
<dbReference type="Gene3D" id="3.90.1200.10">
    <property type="match status" value="1"/>
</dbReference>
<reference evidence="3" key="1">
    <citation type="journal article" date="2019" name="Int. J. Syst. Evol. Microbiol.">
        <title>The Global Catalogue of Microorganisms (GCM) 10K type strain sequencing project: providing services to taxonomists for standard genome sequencing and annotation.</title>
        <authorList>
            <consortium name="The Broad Institute Genomics Platform"/>
            <consortium name="The Broad Institute Genome Sequencing Center for Infectious Disease"/>
            <person name="Wu L."/>
            <person name="Ma J."/>
        </authorList>
    </citation>
    <scope>NUCLEOTIDE SEQUENCE [LARGE SCALE GENOMIC DNA]</scope>
    <source>
        <strain evidence="3">JCM 16904</strain>
    </source>
</reference>